<protein>
    <submittedName>
        <fullName evidence="4">Methylated-DNA--[protein]-cysteine S-methyltransferase</fullName>
    </submittedName>
</protein>
<keyword evidence="1" id="KW-0227">DNA damage</keyword>
<dbReference type="Pfam" id="PF02870">
    <property type="entry name" value="Methyltransf_1N"/>
    <property type="match status" value="1"/>
</dbReference>
<dbReference type="PANTHER" id="PTHR10815">
    <property type="entry name" value="METHYLATED-DNA--PROTEIN-CYSTEINE METHYLTRANSFERASE"/>
    <property type="match status" value="1"/>
</dbReference>
<gene>
    <name evidence="4" type="ORF">HLV38_00585</name>
</gene>
<dbReference type="InterPro" id="IPR014048">
    <property type="entry name" value="MethylDNA_cys_MeTrfase_DNA-bd"/>
</dbReference>
<dbReference type="Gene3D" id="1.10.10.10">
    <property type="entry name" value="Winged helix-like DNA-binding domain superfamily/Winged helix DNA-binding domain"/>
    <property type="match status" value="1"/>
</dbReference>
<dbReference type="Pfam" id="PF01035">
    <property type="entry name" value="DNA_binding_1"/>
    <property type="match status" value="1"/>
</dbReference>
<evidence type="ECO:0000313" key="4">
    <source>
        <dbReference type="EMBL" id="QKF06783.1"/>
    </source>
</evidence>
<evidence type="ECO:0000259" key="3">
    <source>
        <dbReference type="Pfam" id="PF02870"/>
    </source>
</evidence>
<name>A0A6M8J262_9ACTN</name>
<sequence length="163" mass="17844">MPHVCHHTYATPRGPITLAATDRGICRVAFGAHALEGHDRPTALLNDAATQVQQYLAGRRRAIDLPLDLQATPFQRRVWQAVMEIPYADERTCAQIAAAMGRPSAHRSVGSAVRACPVPLVVPVHRVVRADSAAHAEEGRLGRALRQHERRMVRQQAAGPYSP</sequence>
<dbReference type="InterPro" id="IPR036631">
    <property type="entry name" value="MGMT_N_sf"/>
</dbReference>
<dbReference type="GO" id="GO:0032259">
    <property type="term" value="P:methylation"/>
    <property type="evidence" value="ECO:0007669"/>
    <property type="project" value="UniProtKB-KW"/>
</dbReference>
<dbReference type="InterPro" id="IPR036217">
    <property type="entry name" value="MethylDNA_cys_MeTrfase_DNAb"/>
</dbReference>
<dbReference type="Gene3D" id="3.30.160.70">
    <property type="entry name" value="Methylated DNA-protein cysteine methyltransferase domain"/>
    <property type="match status" value="1"/>
</dbReference>
<organism evidence="4 5">
    <name type="scientific">Berryella wangjianweii</name>
    <dbReference type="NCBI Taxonomy" id="2734634"/>
    <lineage>
        <taxon>Bacteria</taxon>
        <taxon>Bacillati</taxon>
        <taxon>Actinomycetota</taxon>
        <taxon>Coriobacteriia</taxon>
        <taxon>Eggerthellales</taxon>
        <taxon>Eggerthellaceae</taxon>
        <taxon>Berryella</taxon>
    </lineage>
</organism>
<dbReference type="CDD" id="cd06445">
    <property type="entry name" value="ATase"/>
    <property type="match status" value="1"/>
</dbReference>
<dbReference type="GO" id="GO:0003908">
    <property type="term" value="F:methylated-DNA-[protein]-cysteine S-methyltransferase activity"/>
    <property type="evidence" value="ECO:0007669"/>
    <property type="project" value="InterPro"/>
</dbReference>
<dbReference type="RefSeq" id="WP_172165228.1">
    <property type="nucleotide sequence ID" value="NZ_CP053716.1"/>
</dbReference>
<evidence type="ECO:0000313" key="5">
    <source>
        <dbReference type="Proteomes" id="UP000503297"/>
    </source>
</evidence>
<dbReference type="KEGG" id="bwa:HLV38_00585"/>
<evidence type="ECO:0000259" key="2">
    <source>
        <dbReference type="Pfam" id="PF01035"/>
    </source>
</evidence>
<dbReference type="Proteomes" id="UP000503297">
    <property type="component" value="Chromosome"/>
</dbReference>
<dbReference type="PANTHER" id="PTHR10815:SF13">
    <property type="entry name" value="METHYLATED-DNA--PROTEIN-CYSTEINE METHYLTRANSFERASE"/>
    <property type="match status" value="1"/>
</dbReference>
<proteinExistence type="predicted"/>
<dbReference type="NCBIfam" id="TIGR00589">
    <property type="entry name" value="ogt"/>
    <property type="match status" value="1"/>
</dbReference>
<keyword evidence="5" id="KW-1185">Reference proteome</keyword>
<evidence type="ECO:0000256" key="1">
    <source>
        <dbReference type="ARBA" id="ARBA00022763"/>
    </source>
</evidence>
<accession>A0A6M8J262</accession>
<keyword evidence="4" id="KW-0808">Transferase</keyword>
<dbReference type="EMBL" id="CP053716">
    <property type="protein sequence ID" value="QKF06783.1"/>
    <property type="molecule type" value="Genomic_DNA"/>
</dbReference>
<keyword evidence="4" id="KW-0489">Methyltransferase</keyword>
<feature type="domain" description="Methylated-DNA-[protein]-cysteine S-methyltransferase DNA binding" evidence="2">
    <location>
        <begin position="73"/>
        <end position="141"/>
    </location>
</feature>
<dbReference type="InterPro" id="IPR008332">
    <property type="entry name" value="MethylG_MeTrfase_N"/>
</dbReference>
<feature type="domain" description="Methylguanine DNA methyltransferase ribonuclease-like" evidence="3">
    <location>
        <begin position="6"/>
        <end position="69"/>
    </location>
</feature>
<dbReference type="SUPFAM" id="SSF53155">
    <property type="entry name" value="Methylated DNA-protein cysteine methyltransferase domain"/>
    <property type="match status" value="1"/>
</dbReference>
<dbReference type="SUPFAM" id="SSF46767">
    <property type="entry name" value="Methylated DNA-protein cysteine methyltransferase, C-terminal domain"/>
    <property type="match status" value="1"/>
</dbReference>
<dbReference type="AlphaFoldDB" id="A0A6M8J262"/>
<dbReference type="InterPro" id="IPR036388">
    <property type="entry name" value="WH-like_DNA-bd_sf"/>
</dbReference>
<reference evidence="5" key="1">
    <citation type="submission" date="2020-05" db="EMBL/GenBank/DDBJ databases">
        <title>Novel species in genus Nocardioides.</title>
        <authorList>
            <person name="Zhang G."/>
        </authorList>
    </citation>
    <scope>NUCLEOTIDE SEQUENCE [LARGE SCALE GENOMIC DNA]</scope>
    <source>
        <strain evidence="5">zg-1050</strain>
    </source>
</reference>
<dbReference type="GO" id="GO:0006281">
    <property type="term" value="P:DNA repair"/>
    <property type="evidence" value="ECO:0007669"/>
    <property type="project" value="InterPro"/>
</dbReference>